<proteinExistence type="predicted"/>
<feature type="region of interest" description="Disordered" evidence="3">
    <location>
        <begin position="94"/>
        <end position="121"/>
    </location>
</feature>
<comment type="caution">
    <text evidence="6">The sequence shown here is derived from an EMBL/GenBank/DDBJ whole genome shotgun (WGS) entry which is preliminary data.</text>
</comment>
<feature type="region of interest" description="Disordered" evidence="3">
    <location>
        <begin position="45"/>
        <end position="73"/>
    </location>
</feature>
<dbReference type="SUPFAM" id="SSF49899">
    <property type="entry name" value="Concanavalin A-like lectins/glucanases"/>
    <property type="match status" value="1"/>
</dbReference>
<dbReference type="SMART" id="SM00560">
    <property type="entry name" value="LamGL"/>
    <property type="match status" value="1"/>
</dbReference>
<dbReference type="RefSeq" id="WP_381091309.1">
    <property type="nucleotide sequence ID" value="NZ_JBHUDX010000108.1"/>
</dbReference>
<dbReference type="Proteomes" id="UP001597261">
    <property type="component" value="Unassembled WGS sequence"/>
</dbReference>
<organism evidence="6 7">
    <name type="scientific">Streptomyces caeni</name>
    <dbReference type="NCBI Taxonomy" id="2307231"/>
    <lineage>
        <taxon>Bacteria</taxon>
        <taxon>Bacillati</taxon>
        <taxon>Actinomycetota</taxon>
        <taxon>Actinomycetes</taxon>
        <taxon>Kitasatosporales</taxon>
        <taxon>Streptomycetaceae</taxon>
        <taxon>Streptomyces</taxon>
    </lineage>
</organism>
<dbReference type="PANTHER" id="PTHR43784:SF2">
    <property type="entry name" value="GDSL-LIKE LIPASE_ACYLHYDROLASE, PUTATIVE (AFU_ORTHOLOGUE AFUA_2G00820)-RELATED"/>
    <property type="match status" value="1"/>
</dbReference>
<name>A0ABW4IZX5_9ACTN</name>
<feature type="region of interest" description="Disordered" evidence="3">
    <location>
        <begin position="714"/>
        <end position="737"/>
    </location>
</feature>
<gene>
    <name evidence="6" type="ORF">ACFSL4_33370</name>
</gene>
<dbReference type="EMBL" id="JBHUDX010000108">
    <property type="protein sequence ID" value="MFD1662929.1"/>
    <property type="molecule type" value="Genomic_DNA"/>
</dbReference>
<keyword evidence="2" id="KW-1015">Disulfide bond</keyword>
<dbReference type="InterPro" id="IPR053140">
    <property type="entry name" value="GDSL_Rv0518-like"/>
</dbReference>
<dbReference type="PANTHER" id="PTHR43784">
    <property type="entry name" value="GDSL-LIKE LIPASE/ACYLHYDROLASE, PUTATIVE (AFU_ORTHOLOGUE AFUA_2G00820)-RELATED"/>
    <property type="match status" value="1"/>
</dbReference>
<dbReference type="InterPro" id="IPR006558">
    <property type="entry name" value="LamG-like"/>
</dbReference>
<keyword evidence="1 4" id="KW-0732">Signal</keyword>
<evidence type="ECO:0000313" key="7">
    <source>
        <dbReference type="Proteomes" id="UP001597261"/>
    </source>
</evidence>
<protein>
    <submittedName>
        <fullName evidence="6">LamG-like jellyroll fold domain-containing protein</fullName>
    </submittedName>
</protein>
<evidence type="ECO:0000313" key="6">
    <source>
        <dbReference type="EMBL" id="MFD1662929.1"/>
    </source>
</evidence>
<evidence type="ECO:0000256" key="4">
    <source>
        <dbReference type="SAM" id="SignalP"/>
    </source>
</evidence>
<sequence>MSIPRARARNGRPRAVLAAAAVLAVSAAGLVSAPAAAAQPTAGLQITGKSGPVAKSPAKSGGSPVLPDGFGPSAADATAMQAAAKRAHATGKPVAVSSLTSPTVQVQAEPGGGFRSVSNPLPVRTRQSGRWVPVDLTLVHRADGSWAPKATAYGTVSFSGGGTAPLAVTRSGSTSLTLTWPTALPAPHVSGATATYPSVLPGVDLQVSANAAGGPSETLVVHDAAAARNHALASLRLGARVHGGHLATAADGGLTVTDAHGAVVADAPTPLQWDSNQTLPAGRRPAGAKVAADASDAAHPGLAAHVGQVRARVGSGALTLVPDRAMLTRASTVYPVFVDPSVNWHPVDYTNPAFDEVKQGCPGTSFYNKTGSLADNGYLGVGYNGWPEGSCNTGDEHAIYQWTLSKTIFGAVINSAQVDATDIYSASCSTTATVNLHWSKGIGSGTDWSNRPGYNSYSTSASFGPAYNPTYCPGNGSTTNGFNVLSPIKTAASGHATSFTATLSEDSMESSRNDLGFKRFSHNPTLQIFYDNPPSAPTAATMAAVSGAADAACDTASPYPYMGKTIASTPPVLRAKVKDPNGDKLQATFRYWIDGTTTKYTLKSGDNLSSGTYATTSLPASFVSTLTAGKTVDWDVTVTDGMASTTYSQSPTCHFTAEPNAPDEPSLASESNLFPNTDVTDAAVGAAAGTAGKFDITGSGTTATKFVYHLDVPPPTSNPPASETVTASSNKATVTIAPPSPGPHTLYVYAVDGAGDVSGTSAYPFLAAGHPNTTCASLAACFNNVGVSADSNMTAANFDGNGHSFSATDWANAGWTSGGKVTVDGATMTLPAFGSGQKDNLLAANQTVGYSGQGSALVFLTASTYTNLVSPGAIAGDTTAPYVPAGTRVSATYCFSGENADAFCPASGQITYTDGTTTSYMLTVPDWSNSDSSIAAAVFPHANGTTQSTANRQLYAFSVPVDPTRTIASVTMPDLTGAAGPSESTLHVFALGTRNTTAGTTEANGSYAAAPAGQSWTGAWSSATEDSYGLPGGGTFSNQTIRLALKPSVSGGTVRVKLDNALGTSKLSIGHATIALSSTPSAIGSVPAGTPTTLKFGGSQSVTVPVGGMVYSDPLAFTVTAGQYLLVSYQLSNAVPYLVQHSYAGGSYEYITASGTGDLTTSTSATPFTTNAAAYGNFTDLVTDLDVQSASVPTEAVLGDHLVDPFQPGTTLPNSNGYRVADGLTAAEPSTPAPYGVIAEGIESNQLMADNPETYNGSVIGGPSVLSRLDRDILDQPGISTVILDSGLEDLLAGATSDDLDANGYTALVQQLQGWGINVVLTSLTPCEGFTGDGATPNDPCTSTTDTNRTDVNAFLGGMNLGNPWATPAVYFADLDATVAVTDSATGEEKLAAAADSGDHVNLSNPAFGALTTALLSPVDAWNLDDGDGMPVATDTAATDTLNTLNAAGANPNLGNNPLTLTGGTTWATDATRGTVLSLDGSSGYAASGGQVLDTTASYSVSAWVKPSSLPSGNATVAGQDGTQNSPFYLQYNYAHKSSPGWALAFTNADTTSPSFTLAYASGATANTWTHLVGVYNAATKTAQLYVNGALAGTAANVTSWGATGAFSVGRSRYNGANSDFFPGSISDVQAWNYALTANQVTALYQQIP</sequence>
<feature type="compositionally biased region" description="Polar residues" evidence="3">
    <location>
        <begin position="97"/>
        <end position="106"/>
    </location>
</feature>
<feature type="signal peptide" evidence="4">
    <location>
        <begin position="1"/>
        <end position="37"/>
    </location>
</feature>
<feature type="chain" id="PRO_5045693901" evidence="4">
    <location>
        <begin position="38"/>
        <end position="1649"/>
    </location>
</feature>
<dbReference type="Gene3D" id="2.60.120.200">
    <property type="match status" value="1"/>
</dbReference>
<dbReference type="Pfam" id="PF13385">
    <property type="entry name" value="Laminin_G_3"/>
    <property type="match status" value="1"/>
</dbReference>
<evidence type="ECO:0000256" key="1">
    <source>
        <dbReference type="ARBA" id="ARBA00022729"/>
    </source>
</evidence>
<evidence type="ECO:0000256" key="2">
    <source>
        <dbReference type="ARBA" id="ARBA00023157"/>
    </source>
</evidence>
<accession>A0ABW4IZX5</accession>
<evidence type="ECO:0000256" key="3">
    <source>
        <dbReference type="SAM" id="MobiDB-lite"/>
    </source>
</evidence>
<reference evidence="7" key="1">
    <citation type="journal article" date="2019" name="Int. J. Syst. Evol. Microbiol.">
        <title>The Global Catalogue of Microorganisms (GCM) 10K type strain sequencing project: providing services to taxonomists for standard genome sequencing and annotation.</title>
        <authorList>
            <consortium name="The Broad Institute Genomics Platform"/>
            <consortium name="The Broad Institute Genome Sequencing Center for Infectious Disease"/>
            <person name="Wu L."/>
            <person name="Ma J."/>
        </authorList>
    </citation>
    <scope>NUCLEOTIDE SEQUENCE [LARGE SCALE GENOMIC DNA]</scope>
    <source>
        <strain evidence="7">CGMCC 1.12470</strain>
    </source>
</reference>
<feature type="compositionally biased region" description="Polar residues" evidence="3">
    <location>
        <begin position="719"/>
        <end position="733"/>
    </location>
</feature>
<keyword evidence="7" id="KW-1185">Reference proteome</keyword>
<dbReference type="InterPro" id="IPR013320">
    <property type="entry name" value="ConA-like_dom_sf"/>
</dbReference>
<evidence type="ECO:0000259" key="5">
    <source>
        <dbReference type="SMART" id="SM00560"/>
    </source>
</evidence>
<feature type="domain" description="LamG-like jellyroll fold" evidence="5">
    <location>
        <begin position="1497"/>
        <end position="1639"/>
    </location>
</feature>
<dbReference type="SUPFAM" id="SSF52266">
    <property type="entry name" value="SGNH hydrolase"/>
    <property type="match status" value="1"/>
</dbReference>